<feature type="domain" description="Gp5/Type VI secretion system Vgr protein OB-fold" evidence="2">
    <location>
        <begin position="42"/>
        <end position="95"/>
    </location>
</feature>
<evidence type="ECO:0000256" key="1">
    <source>
        <dbReference type="SAM" id="MobiDB-lite"/>
    </source>
</evidence>
<protein>
    <submittedName>
        <fullName evidence="5">Uncharacterized conserved protein, DUF2345 family</fullName>
    </submittedName>
</protein>
<feature type="domain" description="DUF2345" evidence="3">
    <location>
        <begin position="265"/>
        <end position="405"/>
    </location>
</feature>
<reference evidence="5 6" key="1">
    <citation type="submission" date="2016-10" db="EMBL/GenBank/DDBJ databases">
        <authorList>
            <person name="de Groot N.N."/>
        </authorList>
    </citation>
    <scope>NUCLEOTIDE SEQUENCE [LARGE SCALE GENOMIC DNA]</scope>
    <source>
        <strain evidence="5 6">ATCC 43154</strain>
    </source>
</reference>
<evidence type="ECO:0000313" key="6">
    <source>
        <dbReference type="Proteomes" id="UP000199470"/>
    </source>
</evidence>
<feature type="region of interest" description="Disordered" evidence="1">
    <location>
        <begin position="401"/>
        <end position="479"/>
    </location>
</feature>
<dbReference type="Proteomes" id="UP000199470">
    <property type="component" value="Unassembled WGS sequence"/>
</dbReference>
<dbReference type="AlphaFoldDB" id="A0A1I4U4C0"/>
<feature type="compositionally biased region" description="Basic and acidic residues" evidence="1">
    <location>
        <begin position="460"/>
        <end position="469"/>
    </location>
</feature>
<gene>
    <name evidence="5" type="ORF">SAMN02982985_05471</name>
</gene>
<organism evidence="5 6">
    <name type="scientific">Rugamonas rubra</name>
    <dbReference type="NCBI Taxonomy" id="758825"/>
    <lineage>
        <taxon>Bacteria</taxon>
        <taxon>Pseudomonadati</taxon>
        <taxon>Pseudomonadota</taxon>
        <taxon>Betaproteobacteria</taxon>
        <taxon>Burkholderiales</taxon>
        <taxon>Oxalobacteraceae</taxon>
        <taxon>Telluria group</taxon>
        <taxon>Rugamonas</taxon>
    </lineage>
</organism>
<sequence length="479" mass="49948">AVVVGPAGEQVHCDAQGRVKVRFGAMREQEHAHAEGAGASGTDRDSAWVRVASNWAGNGDGRHFGALALPRPGTEVLLAFLGGDPDKPVIVGQLYNMVARPPQLGLGDLPGNKYLSGTRSLEIGGSRGNQLRLDDTPGQISAQLASDHARSELNLGWLTQPRDQGIGQPRGEGAELGTDAQLALRAGKGMLLSAWKRLGGGGKQLDRADYLALMQDCVDLFRSLGDYAAAQQGLPVDDKAQDELQSAIKQWDNGSNTAPRGAGGGGAVVGVTAPDGISFASSKAIVSYAASNIDTVAQQHLQMTAGQRCNVNAGKGISLFAQQDGLAAIANHGKVLLQSQHDSTQIDSAKDVKISARGRVIVMAEEILLVNSGGAYISLKGGAPEIGGPGELTIKTAGHNWNGPASRSTELPTFGEGDFGRTPQLRRPSDGQPIKDVDIHVERDGDAVLSGKSDGNGEGGKVEGNRIEQLDVGFYQPDS</sequence>
<dbReference type="SUPFAM" id="SSF69349">
    <property type="entry name" value="Phage fibre proteins"/>
    <property type="match status" value="1"/>
</dbReference>
<dbReference type="Pfam" id="PF13296">
    <property type="entry name" value="T6SS_Vgr"/>
    <property type="match status" value="1"/>
</dbReference>
<feature type="non-terminal residue" evidence="5">
    <location>
        <position position="1"/>
    </location>
</feature>
<dbReference type="InterPro" id="IPR028244">
    <property type="entry name" value="T6SS_Rhs_Vgr_dom"/>
</dbReference>
<dbReference type="Gene3D" id="2.40.50.230">
    <property type="entry name" value="Gp5 N-terminal domain"/>
    <property type="match status" value="1"/>
</dbReference>
<dbReference type="InterPro" id="IPR006531">
    <property type="entry name" value="Gp5/Vgr_OB"/>
</dbReference>
<name>A0A1I4U4C0_9BURK</name>
<dbReference type="Pfam" id="PF10106">
    <property type="entry name" value="DUF2345"/>
    <property type="match status" value="1"/>
</dbReference>
<evidence type="ECO:0000259" key="4">
    <source>
        <dbReference type="Pfam" id="PF13296"/>
    </source>
</evidence>
<dbReference type="OrthoDB" id="1907165at2"/>
<feature type="domain" description="Putative type VI secretion system Rhs element associated Vgr" evidence="4">
    <location>
        <begin position="122"/>
        <end position="228"/>
    </location>
</feature>
<evidence type="ECO:0000313" key="5">
    <source>
        <dbReference type="EMBL" id="SFM83670.1"/>
    </source>
</evidence>
<dbReference type="STRING" id="758825.SAMN02982985_05471"/>
<dbReference type="InterPro" id="IPR018769">
    <property type="entry name" value="VgrG2_DUF2345"/>
</dbReference>
<evidence type="ECO:0000259" key="3">
    <source>
        <dbReference type="Pfam" id="PF10106"/>
    </source>
</evidence>
<dbReference type="EMBL" id="FOTW01000037">
    <property type="protein sequence ID" value="SFM83670.1"/>
    <property type="molecule type" value="Genomic_DNA"/>
</dbReference>
<dbReference type="RefSeq" id="WP_139236782.1">
    <property type="nucleotide sequence ID" value="NZ_FOTW01000037.1"/>
</dbReference>
<keyword evidence="6" id="KW-1185">Reference proteome</keyword>
<evidence type="ECO:0000259" key="2">
    <source>
        <dbReference type="Pfam" id="PF04717"/>
    </source>
</evidence>
<proteinExistence type="predicted"/>
<dbReference type="Pfam" id="PF04717">
    <property type="entry name" value="Phage_base_V"/>
    <property type="match status" value="1"/>
</dbReference>
<dbReference type="SUPFAM" id="SSF69255">
    <property type="entry name" value="gp5 N-terminal domain-like"/>
    <property type="match status" value="1"/>
</dbReference>
<dbReference type="InterPro" id="IPR037026">
    <property type="entry name" value="Vgr_OB-fold_dom_sf"/>
</dbReference>
<accession>A0A1I4U4C0</accession>
<feature type="compositionally biased region" description="Basic and acidic residues" evidence="1">
    <location>
        <begin position="427"/>
        <end position="446"/>
    </location>
</feature>